<organism evidence="1 2">
    <name type="scientific">Panagrellus redivivus</name>
    <name type="common">Microworm</name>
    <dbReference type="NCBI Taxonomy" id="6233"/>
    <lineage>
        <taxon>Eukaryota</taxon>
        <taxon>Metazoa</taxon>
        <taxon>Ecdysozoa</taxon>
        <taxon>Nematoda</taxon>
        <taxon>Chromadorea</taxon>
        <taxon>Rhabditida</taxon>
        <taxon>Tylenchina</taxon>
        <taxon>Panagrolaimomorpha</taxon>
        <taxon>Panagrolaimoidea</taxon>
        <taxon>Panagrolaimidae</taxon>
        <taxon>Panagrellus</taxon>
    </lineage>
</organism>
<evidence type="ECO:0000313" key="2">
    <source>
        <dbReference type="WBParaSite" id="Pan_g22355.t1"/>
    </source>
</evidence>
<proteinExistence type="predicted"/>
<reference evidence="1" key="1">
    <citation type="journal article" date="2013" name="Genetics">
        <title>The draft genome and transcriptome of Panagrellus redivivus are shaped by the harsh demands of a free-living lifestyle.</title>
        <authorList>
            <person name="Srinivasan J."/>
            <person name="Dillman A.R."/>
            <person name="Macchietto M.G."/>
            <person name="Heikkinen L."/>
            <person name="Lakso M."/>
            <person name="Fracchia K.M."/>
            <person name="Antoshechkin I."/>
            <person name="Mortazavi A."/>
            <person name="Wong G."/>
            <person name="Sternberg P.W."/>
        </authorList>
    </citation>
    <scope>NUCLEOTIDE SEQUENCE [LARGE SCALE GENOMIC DNA]</scope>
    <source>
        <strain evidence="1">MT8872</strain>
    </source>
</reference>
<keyword evidence="1" id="KW-1185">Reference proteome</keyword>
<dbReference type="WBParaSite" id="Pan_g22355.t1">
    <property type="protein sequence ID" value="Pan_g22355.t1"/>
    <property type="gene ID" value="Pan_g22355"/>
</dbReference>
<sequence length="98" mass="10957">MHPFYMSTNALGFALQSKNYASMDSTSNTIGSRRQCVISDMVSPASSDSWDLRGFDAMHDIVSRIITDQMGDRMQKAVIEVSRKPGCLQKTAMWMISD</sequence>
<evidence type="ECO:0000313" key="1">
    <source>
        <dbReference type="Proteomes" id="UP000492821"/>
    </source>
</evidence>
<dbReference type="Proteomes" id="UP000492821">
    <property type="component" value="Unassembled WGS sequence"/>
</dbReference>
<protein>
    <submittedName>
        <fullName evidence="2">Uncharacterized protein</fullName>
    </submittedName>
</protein>
<name>A0A7E4VLC7_PANRE</name>
<reference evidence="2" key="2">
    <citation type="submission" date="2020-10" db="UniProtKB">
        <authorList>
            <consortium name="WormBaseParasite"/>
        </authorList>
    </citation>
    <scope>IDENTIFICATION</scope>
</reference>
<accession>A0A7E4VLC7</accession>
<dbReference type="AlphaFoldDB" id="A0A7E4VLC7"/>